<sequence length="206" mass="23065">MERYLQIGKVNLMHNVLWHLLACALLLCASPLVLGTSNLGERDTAKVLEMFVALIGIIMIPSVFLPEQNRDIRELIRSKYTGCGIVYGIRLMTSVLILAALLGIYVWILARGNCSFPVAGYYCGTLAEMLFLGGLGLFFYGLSDNLVIGYMIPFFYYIVAIGSGDKYLRMFYPFSMQKGSYDEKYYLLAGAVIMIGAGVCLRCRRR</sequence>
<evidence type="ECO:0000313" key="3">
    <source>
        <dbReference type="Proteomes" id="UP000289664"/>
    </source>
</evidence>
<dbReference type="RefSeq" id="WP_009248705.1">
    <property type="nucleotide sequence ID" value="NZ_CP036170.1"/>
</dbReference>
<name>A0A494WRN3_CLOS5</name>
<dbReference type="AlphaFoldDB" id="A0A494WRN3"/>
<feature type="transmembrane region" description="Helical" evidence="1">
    <location>
        <begin position="45"/>
        <end position="65"/>
    </location>
</feature>
<feature type="transmembrane region" description="Helical" evidence="1">
    <location>
        <begin position="119"/>
        <end position="140"/>
    </location>
</feature>
<keyword evidence="3" id="KW-1185">Reference proteome</keyword>
<organism evidence="2 3">
    <name type="scientific">Clostridium scindens (strain ATCC 35704 / DSM 5676 / VPI 13733 / 19)</name>
    <dbReference type="NCBI Taxonomy" id="411468"/>
    <lineage>
        <taxon>Bacteria</taxon>
        <taxon>Bacillati</taxon>
        <taxon>Bacillota</taxon>
        <taxon>Clostridia</taxon>
        <taxon>Lachnospirales</taxon>
        <taxon>Lachnospiraceae</taxon>
    </lineage>
</organism>
<feature type="transmembrane region" description="Helical" evidence="1">
    <location>
        <begin position="184"/>
        <end position="203"/>
    </location>
</feature>
<dbReference type="KEGG" id="csci:HDCHBGLK_02148"/>
<dbReference type="Proteomes" id="UP000289664">
    <property type="component" value="Chromosome"/>
</dbReference>
<feature type="transmembrane region" description="Helical" evidence="1">
    <location>
        <begin position="85"/>
        <end position="107"/>
    </location>
</feature>
<keyword evidence="1" id="KW-0472">Membrane</keyword>
<feature type="transmembrane region" description="Helical" evidence="1">
    <location>
        <begin position="147"/>
        <end position="164"/>
    </location>
</feature>
<protein>
    <recommendedName>
        <fullName evidence="4">ABC-2 family transporter protein</fullName>
    </recommendedName>
</protein>
<evidence type="ECO:0008006" key="4">
    <source>
        <dbReference type="Google" id="ProtNLM"/>
    </source>
</evidence>
<proteinExistence type="predicted"/>
<dbReference type="OrthoDB" id="1749390at2"/>
<evidence type="ECO:0000256" key="1">
    <source>
        <dbReference type="SAM" id="Phobius"/>
    </source>
</evidence>
<keyword evidence="1" id="KW-1133">Transmembrane helix</keyword>
<reference evidence="2 3" key="1">
    <citation type="journal article" date="2019" name="Appl. Environ. Microbiol.">
        <title>Clostridium scindens ATCC 35704: integration of nutritional requirements, the complete genome sequence, and global transcriptional responses to bile acids.</title>
        <authorList>
            <person name="Devendran S."/>
            <person name="Shrestha R."/>
            <person name="Alves J.M.P."/>
            <person name="Wolf P.G."/>
            <person name="Ly L."/>
            <person name="Hernandez A.G."/>
            <person name="Mendez-Garcia C."/>
            <person name="Inboden A."/>
            <person name="Wiley J."/>
            <person name="Paul O."/>
            <person name="Allen A."/>
            <person name="Springer E."/>
            <person name="Wright C.L."/>
            <person name="Fields C.J."/>
            <person name="Daniel S.L."/>
            <person name="Ridlon J.M."/>
        </authorList>
    </citation>
    <scope>NUCLEOTIDE SEQUENCE [LARGE SCALE GENOMIC DNA]</scope>
    <source>
        <strain evidence="2 3">ATCC 35704</strain>
    </source>
</reference>
<gene>
    <name evidence="2" type="ORF">HDCHBGLK_02148</name>
</gene>
<accession>A0A494WRN3</accession>
<dbReference type="EMBL" id="CP036170">
    <property type="protein sequence ID" value="QBF74746.1"/>
    <property type="molecule type" value="Genomic_DNA"/>
</dbReference>
<dbReference type="GeneID" id="62696352"/>
<keyword evidence="1" id="KW-0812">Transmembrane</keyword>
<evidence type="ECO:0000313" key="2">
    <source>
        <dbReference type="EMBL" id="QBF74746.1"/>
    </source>
</evidence>